<dbReference type="GO" id="GO:0004364">
    <property type="term" value="F:glutathione transferase activity"/>
    <property type="evidence" value="ECO:0007669"/>
    <property type="project" value="InterPro"/>
</dbReference>
<dbReference type="Pfam" id="PF00043">
    <property type="entry name" value="GST_C"/>
    <property type="match status" value="1"/>
</dbReference>
<dbReference type="PROSITE" id="PS50405">
    <property type="entry name" value="GST_CTER"/>
    <property type="match status" value="1"/>
</dbReference>
<dbReference type="FunFam" id="3.40.30.10:FF:000148">
    <property type="entry name" value="Elongation factor 1B gamma"/>
    <property type="match status" value="1"/>
</dbReference>
<reference evidence="10 11" key="1">
    <citation type="submission" date="2024-03" db="EMBL/GenBank/DDBJ databases">
        <title>Complete genome sequence of the green alga Chloropicon roscoffensis RCC1871.</title>
        <authorList>
            <person name="Lemieux C."/>
            <person name="Pombert J.-F."/>
            <person name="Otis C."/>
            <person name="Turmel M."/>
        </authorList>
    </citation>
    <scope>NUCLEOTIDE SEQUENCE [LARGE SCALE GENOMIC DNA]</scope>
    <source>
        <strain evidence="10 11">RCC1871</strain>
    </source>
</reference>
<evidence type="ECO:0000259" key="9">
    <source>
        <dbReference type="PROSITE" id="PS50405"/>
    </source>
</evidence>
<dbReference type="CDD" id="cd03044">
    <property type="entry name" value="GST_N_EF1Bgamma"/>
    <property type="match status" value="1"/>
</dbReference>
<dbReference type="InterPro" id="IPR010987">
    <property type="entry name" value="Glutathione-S-Trfase_C-like"/>
</dbReference>
<dbReference type="Pfam" id="PF02798">
    <property type="entry name" value="GST_N"/>
    <property type="match status" value="1"/>
</dbReference>
<dbReference type="InterPro" id="IPR036249">
    <property type="entry name" value="Thioredoxin-like_sf"/>
</dbReference>
<feature type="domain" description="GST C-terminal" evidence="9">
    <location>
        <begin position="86"/>
        <end position="212"/>
    </location>
</feature>
<dbReference type="PROSITE" id="PS50040">
    <property type="entry name" value="EF1G_C"/>
    <property type="match status" value="1"/>
</dbReference>
<organism evidence="10 11">
    <name type="scientific">Chloropicon roscoffensis</name>
    <dbReference type="NCBI Taxonomy" id="1461544"/>
    <lineage>
        <taxon>Eukaryota</taxon>
        <taxon>Viridiplantae</taxon>
        <taxon>Chlorophyta</taxon>
        <taxon>Chloropicophyceae</taxon>
        <taxon>Chloropicales</taxon>
        <taxon>Chloropicaceae</taxon>
        <taxon>Chloropicon</taxon>
    </lineage>
</organism>
<dbReference type="SUPFAM" id="SSF47616">
    <property type="entry name" value="GST C-terminal domain-like"/>
    <property type="match status" value="1"/>
</dbReference>
<keyword evidence="11" id="KW-1185">Reference proteome</keyword>
<comment type="function">
    <text evidence="1">Probably plays a role in anchoring the complex to other cellular components.</text>
</comment>
<dbReference type="InterPro" id="IPR004045">
    <property type="entry name" value="Glutathione_S-Trfase_N"/>
</dbReference>
<dbReference type="FunFam" id="3.30.70.1010:FF:000001">
    <property type="entry name" value="Elongation factor 1-gamma 1"/>
    <property type="match status" value="1"/>
</dbReference>
<dbReference type="InterPro" id="IPR044628">
    <property type="entry name" value="EF-1-gamma_plant"/>
</dbReference>
<dbReference type="SFLD" id="SFLDG00358">
    <property type="entry name" value="Main_(cytGST)"/>
    <property type="match status" value="1"/>
</dbReference>
<feature type="region of interest" description="Disordered" evidence="6">
    <location>
        <begin position="218"/>
        <end position="257"/>
    </location>
</feature>
<dbReference type="Proteomes" id="UP001472866">
    <property type="component" value="Chromosome 02"/>
</dbReference>
<dbReference type="PANTHER" id="PTHR44372">
    <property type="entry name" value="ELONGATION FACTOR 1-GAMMA 1-RELATED"/>
    <property type="match status" value="1"/>
</dbReference>
<evidence type="ECO:0000256" key="6">
    <source>
        <dbReference type="SAM" id="MobiDB-lite"/>
    </source>
</evidence>
<dbReference type="SMART" id="SM01183">
    <property type="entry name" value="EF1G"/>
    <property type="match status" value="1"/>
</dbReference>
<dbReference type="Gene3D" id="3.40.30.10">
    <property type="entry name" value="Glutaredoxin"/>
    <property type="match status" value="1"/>
</dbReference>
<dbReference type="PROSITE" id="PS50404">
    <property type="entry name" value="GST_NTER"/>
    <property type="match status" value="1"/>
</dbReference>
<evidence type="ECO:0000313" key="11">
    <source>
        <dbReference type="Proteomes" id="UP001472866"/>
    </source>
</evidence>
<evidence type="ECO:0000259" key="8">
    <source>
        <dbReference type="PROSITE" id="PS50404"/>
    </source>
</evidence>
<evidence type="ECO:0000256" key="4">
    <source>
        <dbReference type="ARBA" id="ARBA00022917"/>
    </source>
</evidence>
<sequence>MTLTLFSFNGDKNAYKALVAAKYNGVDIELAKNFELGVSNKKPEFLKMSPTGKVPVLKTSEGAIFESNAIARYVARITDKGLYGATALDLGVIEQWIDFCTNEIDAPLLSWVLPLQGVWPYNKAKEDAAKEALKKSLSVLNEHLKKNTFLVANRITLADIVCVCNLFEGMKSVFDDSFRKPYPCVERYFVTCVNQPEFKQVIGSFELCKTPIKFTPKKKEKKEQPKKKEKGGKKQEAAAPKPKPAKPAKNPLDELPPSKMVMDAWKRLYSCAPANDFKNVACGRFWNGGAVPKSTSGEQFSGFDPEGYSIWFADYKYNEENTVNFMVMNKVGGFLQRMEPHRKHCFGVMCILQKEKLFPIVGVWVFRGQEIPPNVLAECGDVELYNWTKVDHKDEKARARIEDMFCQLDVVDGLDHIDCKVFK</sequence>
<dbReference type="SFLD" id="SFLDS00019">
    <property type="entry name" value="Glutathione_Transferase_(cytos"/>
    <property type="match status" value="1"/>
</dbReference>
<proteinExistence type="predicted"/>
<name>A0AAX4P183_9CHLO</name>
<evidence type="ECO:0000313" key="10">
    <source>
        <dbReference type="EMBL" id="WZN59612.1"/>
    </source>
</evidence>
<feature type="domain" description="GST N-terminal" evidence="8">
    <location>
        <begin position="1"/>
        <end position="82"/>
    </location>
</feature>
<dbReference type="PANTHER" id="PTHR44372:SF1">
    <property type="entry name" value="ELONGATION FACTOR 1-GAMMA 3"/>
    <property type="match status" value="1"/>
</dbReference>
<keyword evidence="4 5" id="KW-0648">Protein biosynthesis</keyword>
<feature type="domain" description="EF-1-gamma C-terminal" evidence="7">
    <location>
        <begin position="248"/>
        <end position="423"/>
    </location>
</feature>
<dbReference type="GO" id="GO:0003746">
    <property type="term" value="F:translation elongation factor activity"/>
    <property type="evidence" value="ECO:0007669"/>
    <property type="project" value="UniProtKB-UniRule"/>
</dbReference>
<dbReference type="SUPFAM" id="SSF89942">
    <property type="entry name" value="eEF1-gamma domain"/>
    <property type="match status" value="1"/>
</dbReference>
<feature type="compositionally biased region" description="Basic residues" evidence="6">
    <location>
        <begin position="218"/>
        <end position="231"/>
    </location>
</feature>
<keyword evidence="3 5" id="KW-0251">Elongation factor</keyword>
<dbReference type="Gene3D" id="1.20.1050.10">
    <property type="match status" value="1"/>
</dbReference>
<evidence type="ECO:0000256" key="3">
    <source>
        <dbReference type="ARBA" id="ARBA00022768"/>
    </source>
</evidence>
<dbReference type="Gene3D" id="3.30.70.1010">
    <property type="entry name" value="Translation elongation factor EF1B, gamma chain, conserved domain"/>
    <property type="match status" value="1"/>
</dbReference>
<evidence type="ECO:0000256" key="1">
    <source>
        <dbReference type="ARBA" id="ARBA00003468"/>
    </source>
</evidence>
<comment type="subunit">
    <text evidence="2">EF-1 is composed of four subunits: alpha, beta, delta, and gamma.</text>
</comment>
<dbReference type="Pfam" id="PF00647">
    <property type="entry name" value="EF1G"/>
    <property type="match status" value="1"/>
</dbReference>
<protein>
    <submittedName>
        <fullName evidence="10">Elongation factor 1-gamma</fullName>
    </submittedName>
</protein>
<evidence type="ECO:0000259" key="7">
    <source>
        <dbReference type="PROSITE" id="PS50040"/>
    </source>
</evidence>
<evidence type="ECO:0000256" key="2">
    <source>
        <dbReference type="ARBA" id="ARBA00011237"/>
    </source>
</evidence>
<dbReference type="InterPro" id="IPR036282">
    <property type="entry name" value="Glutathione-S-Trfase_C_sf"/>
</dbReference>
<dbReference type="SUPFAM" id="SSF52833">
    <property type="entry name" value="Thioredoxin-like"/>
    <property type="match status" value="1"/>
</dbReference>
<gene>
    <name evidence="10" type="ORF">HKI87_02g11380</name>
</gene>
<dbReference type="CDD" id="cd03181">
    <property type="entry name" value="GST_C_EF1Bgamma_like"/>
    <property type="match status" value="1"/>
</dbReference>
<evidence type="ECO:0000256" key="5">
    <source>
        <dbReference type="PROSITE-ProRule" id="PRU00519"/>
    </source>
</evidence>
<dbReference type="InterPro" id="IPR040079">
    <property type="entry name" value="Glutathione_S-Trfase"/>
</dbReference>
<accession>A0AAX4P183</accession>
<dbReference type="AlphaFoldDB" id="A0AAX4P183"/>
<dbReference type="FunFam" id="1.20.1050.10:FF:000006">
    <property type="entry name" value="Elongation factor 1 gamma"/>
    <property type="match status" value="1"/>
</dbReference>
<dbReference type="InterPro" id="IPR001662">
    <property type="entry name" value="EF1B_G_C"/>
</dbReference>
<dbReference type="InterPro" id="IPR004046">
    <property type="entry name" value="GST_C"/>
</dbReference>
<dbReference type="InterPro" id="IPR036433">
    <property type="entry name" value="EF1B_G_C_sf"/>
</dbReference>
<dbReference type="EMBL" id="CP151502">
    <property type="protein sequence ID" value="WZN59612.1"/>
    <property type="molecule type" value="Genomic_DNA"/>
</dbReference>